<organism evidence="1 2">
    <name type="scientific">Ligilactobacillus pobuzihii</name>
    <dbReference type="NCBI Taxonomy" id="449659"/>
    <lineage>
        <taxon>Bacteria</taxon>
        <taxon>Bacillati</taxon>
        <taxon>Bacillota</taxon>
        <taxon>Bacilli</taxon>
        <taxon>Lactobacillales</taxon>
        <taxon>Lactobacillaceae</taxon>
        <taxon>Ligilactobacillus</taxon>
    </lineage>
</organism>
<name>A0A0R2LMB1_9LACO</name>
<dbReference type="STRING" id="449659.IV66_GL001425"/>
<gene>
    <name evidence="1" type="ORF">IV66_GL001425</name>
</gene>
<dbReference type="PATRIC" id="fig|449659.4.peg.1443"/>
<evidence type="ECO:0000313" key="1">
    <source>
        <dbReference type="EMBL" id="KRN99821.1"/>
    </source>
</evidence>
<protein>
    <submittedName>
        <fullName evidence="1">Uncharacterized protein</fullName>
    </submittedName>
</protein>
<accession>A0A0R2LMB1</accession>
<dbReference type="EMBL" id="JQCN01000027">
    <property type="protein sequence ID" value="KRN99821.1"/>
    <property type="molecule type" value="Genomic_DNA"/>
</dbReference>
<proteinExistence type="predicted"/>
<dbReference type="Proteomes" id="UP000051886">
    <property type="component" value="Unassembled WGS sequence"/>
</dbReference>
<reference evidence="1 2" key="1">
    <citation type="journal article" date="2015" name="Genome Announc.">
        <title>Expanding the biotechnology potential of lactobacilli through comparative genomics of 213 strains and associated genera.</title>
        <authorList>
            <person name="Sun Z."/>
            <person name="Harris H.M."/>
            <person name="McCann A."/>
            <person name="Guo C."/>
            <person name="Argimon S."/>
            <person name="Zhang W."/>
            <person name="Yang X."/>
            <person name="Jeffery I.B."/>
            <person name="Cooney J.C."/>
            <person name="Kagawa T.F."/>
            <person name="Liu W."/>
            <person name="Song Y."/>
            <person name="Salvetti E."/>
            <person name="Wrobel A."/>
            <person name="Rasinkangas P."/>
            <person name="Parkhill J."/>
            <person name="Rea M.C."/>
            <person name="O'Sullivan O."/>
            <person name="Ritari J."/>
            <person name="Douillard F.P."/>
            <person name="Paul Ross R."/>
            <person name="Yang R."/>
            <person name="Briner A.E."/>
            <person name="Felis G.E."/>
            <person name="de Vos W.M."/>
            <person name="Barrangou R."/>
            <person name="Klaenhammer T.R."/>
            <person name="Caufield P.W."/>
            <person name="Cui Y."/>
            <person name="Zhang H."/>
            <person name="O'Toole P.W."/>
        </authorList>
    </citation>
    <scope>NUCLEOTIDE SEQUENCE [LARGE SCALE GENOMIC DNA]</scope>
    <source>
        <strain evidence="1 2">NBRC 103219</strain>
    </source>
</reference>
<comment type="caution">
    <text evidence="1">The sequence shown here is derived from an EMBL/GenBank/DDBJ whole genome shotgun (WGS) entry which is preliminary data.</text>
</comment>
<dbReference type="AlphaFoldDB" id="A0A0R2LMB1"/>
<evidence type="ECO:0000313" key="2">
    <source>
        <dbReference type="Proteomes" id="UP000051886"/>
    </source>
</evidence>
<sequence>MTGQLMYYYGSAVSNSNIVQQNEAQAMKNMAIANDIKNGQQFEFNLGQAKRKGQKCIVTLKNQRNFDFFVEEWQTSKKN</sequence>
<keyword evidence="2" id="KW-1185">Reference proteome</keyword>